<evidence type="ECO:0000313" key="2">
    <source>
        <dbReference type="EMBL" id="QED27702.1"/>
    </source>
</evidence>
<name>A0A5B8XP86_9DELT</name>
<gene>
    <name evidence="2" type="ORF">FRD01_10745</name>
</gene>
<protein>
    <recommendedName>
        <fullName evidence="4">Outer membrane protein beta-barrel domain-containing protein</fullName>
    </recommendedName>
</protein>
<proteinExistence type="predicted"/>
<dbReference type="RefSeq" id="WP_146959474.1">
    <property type="nucleotide sequence ID" value="NZ_CP042467.1"/>
</dbReference>
<evidence type="ECO:0008006" key="4">
    <source>
        <dbReference type="Google" id="ProtNLM"/>
    </source>
</evidence>
<dbReference type="AlphaFoldDB" id="A0A5B8XP86"/>
<dbReference type="EMBL" id="CP042467">
    <property type="protein sequence ID" value="QED27702.1"/>
    <property type="molecule type" value="Genomic_DNA"/>
</dbReference>
<evidence type="ECO:0000313" key="3">
    <source>
        <dbReference type="Proteomes" id="UP000321595"/>
    </source>
</evidence>
<evidence type="ECO:0000256" key="1">
    <source>
        <dbReference type="SAM" id="SignalP"/>
    </source>
</evidence>
<feature type="signal peptide" evidence="1">
    <location>
        <begin position="1"/>
        <end position="22"/>
    </location>
</feature>
<organism evidence="2 3">
    <name type="scientific">Microvenator marinus</name>
    <dbReference type="NCBI Taxonomy" id="2600177"/>
    <lineage>
        <taxon>Bacteria</taxon>
        <taxon>Deltaproteobacteria</taxon>
        <taxon>Bradymonadales</taxon>
        <taxon>Microvenatoraceae</taxon>
        <taxon>Microvenator</taxon>
    </lineage>
</organism>
<feature type="chain" id="PRO_5023068307" description="Outer membrane protein beta-barrel domain-containing protein" evidence="1">
    <location>
        <begin position="23"/>
        <end position="327"/>
    </location>
</feature>
<sequence>MKWMMFLVMVFASLAVPLTASANPWVMMSFQTRQVSPDDAETFRDLLQTEITKAMGVQFVRSETVCADAQCATAVVNQTGATDGVYGSIGRLGEKIIVTVELVNKSGDLRRSERMSVTQIEELETVAARLAEALASNKPVSDTAELGTITTDEVAPPKRKQGFGGLALGVGALIPARGYAEVPFGVAMDLAYWYETPHFAIGPRIGVRFQADPSAEDHFIEVPFDLGAYFVFGQGNIAPFIGGGAGLRFISDTRRDVVVTGSVITTTHEGDFDEQAWALGTYVRGGVLLFRTYTVRVSLSVDYNMTFAELHGESLPQSFTTMLNVHF</sequence>
<keyword evidence="3" id="KW-1185">Reference proteome</keyword>
<dbReference type="Proteomes" id="UP000321595">
    <property type="component" value="Chromosome"/>
</dbReference>
<keyword evidence="1" id="KW-0732">Signal</keyword>
<dbReference type="KEGG" id="bbae:FRD01_10745"/>
<reference evidence="2 3" key="1">
    <citation type="submission" date="2019-08" db="EMBL/GenBank/DDBJ databases">
        <authorList>
            <person name="Liang Q."/>
        </authorList>
    </citation>
    <scope>NUCLEOTIDE SEQUENCE [LARGE SCALE GENOMIC DNA]</scope>
    <source>
        <strain evidence="2 3">V1718</strain>
    </source>
</reference>
<dbReference type="OrthoDB" id="9783751at2"/>
<accession>A0A5B8XP86</accession>